<dbReference type="Proteomes" id="UP001055811">
    <property type="component" value="Linkage Group LG03"/>
</dbReference>
<organism evidence="1 2">
    <name type="scientific">Cichorium intybus</name>
    <name type="common">Chicory</name>
    <dbReference type="NCBI Taxonomy" id="13427"/>
    <lineage>
        <taxon>Eukaryota</taxon>
        <taxon>Viridiplantae</taxon>
        <taxon>Streptophyta</taxon>
        <taxon>Embryophyta</taxon>
        <taxon>Tracheophyta</taxon>
        <taxon>Spermatophyta</taxon>
        <taxon>Magnoliopsida</taxon>
        <taxon>eudicotyledons</taxon>
        <taxon>Gunneridae</taxon>
        <taxon>Pentapetalae</taxon>
        <taxon>asterids</taxon>
        <taxon>campanulids</taxon>
        <taxon>Asterales</taxon>
        <taxon>Asteraceae</taxon>
        <taxon>Cichorioideae</taxon>
        <taxon>Cichorieae</taxon>
        <taxon>Cichoriinae</taxon>
        <taxon>Cichorium</taxon>
    </lineage>
</organism>
<dbReference type="EMBL" id="CM042011">
    <property type="protein sequence ID" value="KAI3765291.1"/>
    <property type="molecule type" value="Genomic_DNA"/>
</dbReference>
<evidence type="ECO:0000313" key="2">
    <source>
        <dbReference type="Proteomes" id="UP001055811"/>
    </source>
</evidence>
<gene>
    <name evidence="1" type="ORF">L2E82_15321</name>
</gene>
<accession>A0ACB9F2W4</accession>
<protein>
    <submittedName>
        <fullName evidence="1">Uncharacterized protein</fullName>
    </submittedName>
</protein>
<sequence length="215" mass="24142">MATPNPVYQQFEPSIEWVTEEDCNTLLIYLPGFRKEQLRVQLRSRTLIISGERKLHDNIWSRFRKEFHVSEECVTSKISAKFEGSILFVKQPKSIAEEKGKHPIEAPTSKPGNSMDEPKKHHKTAQKEDDSKTSSMTLRNGRNGVGQKGRGSSEKNADFLEPKGVCENASEKKASDSGFVMKMKPSRKAVTKIFVLVVGIVVGIYCSNAIKSWIA</sequence>
<evidence type="ECO:0000313" key="1">
    <source>
        <dbReference type="EMBL" id="KAI3765291.1"/>
    </source>
</evidence>
<name>A0ACB9F2W4_CICIN</name>
<comment type="caution">
    <text evidence="1">The sequence shown here is derived from an EMBL/GenBank/DDBJ whole genome shotgun (WGS) entry which is preliminary data.</text>
</comment>
<reference evidence="1 2" key="2">
    <citation type="journal article" date="2022" name="Mol. Ecol. Resour.">
        <title>The genomes of chicory, endive, great burdock and yacon provide insights into Asteraceae paleo-polyploidization history and plant inulin production.</title>
        <authorList>
            <person name="Fan W."/>
            <person name="Wang S."/>
            <person name="Wang H."/>
            <person name="Wang A."/>
            <person name="Jiang F."/>
            <person name="Liu H."/>
            <person name="Zhao H."/>
            <person name="Xu D."/>
            <person name="Zhang Y."/>
        </authorList>
    </citation>
    <scope>NUCLEOTIDE SEQUENCE [LARGE SCALE GENOMIC DNA]</scope>
    <source>
        <strain evidence="2">cv. Punajuju</strain>
        <tissue evidence="1">Leaves</tissue>
    </source>
</reference>
<keyword evidence="2" id="KW-1185">Reference proteome</keyword>
<proteinExistence type="predicted"/>
<reference evidence="2" key="1">
    <citation type="journal article" date="2022" name="Mol. Ecol. Resour.">
        <title>The genomes of chicory, endive, great burdock and yacon provide insights into Asteraceae palaeo-polyploidization history and plant inulin production.</title>
        <authorList>
            <person name="Fan W."/>
            <person name="Wang S."/>
            <person name="Wang H."/>
            <person name="Wang A."/>
            <person name="Jiang F."/>
            <person name="Liu H."/>
            <person name="Zhao H."/>
            <person name="Xu D."/>
            <person name="Zhang Y."/>
        </authorList>
    </citation>
    <scope>NUCLEOTIDE SEQUENCE [LARGE SCALE GENOMIC DNA]</scope>
    <source>
        <strain evidence="2">cv. Punajuju</strain>
    </source>
</reference>